<dbReference type="InterPro" id="IPR027417">
    <property type="entry name" value="P-loop_NTPase"/>
</dbReference>
<proteinExistence type="inferred from homology"/>
<dbReference type="InterPro" id="IPR046342">
    <property type="entry name" value="CBS_dom_sf"/>
</dbReference>
<dbReference type="CDD" id="cd03294">
    <property type="entry name" value="ABC_Pro_Gly_Betaine"/>
    <property type="match status" value="1"/>
</dbReference>
<dbReference type="SUPFAM" id="SSF54631">
    <property type="entry name" value="CBS-domain pair"/>
    <property type="match status" value="1"/>
</dbReference>
<sequence length="417" mass="46074">MSEEYINKKIVVKDATKIFGKNSNRAIQLLKDGKTKSEILKATGATVGVKQVSFEVNEGEIFVIMGLSGSGKSTLVRLLNRLIDPTMGQILLDGKDIVQMNKEQLRDVRRKKIGMVFQNFALFPHKTIVENTEYGLEIQGVSKKERNEKAIESLRLVGLAGYEDQYPKQLSGGMQQRVGLARALANNPDILLMDEAFSALDPLIRKDMQNELLQLHHDMQKTIIFITHDLDEALRIGDRIALMKDGEIVQIGSPEEILMSPSNDYVERFVEDVDLSKVLTAGHIMKKADTVKVDRGPRVALRLMKHLGISSIYVVDNANRLLGAVTAQDTVEAIESEKSLNDVIISDLPMISPDTVLTELFDVVSTASIPVAVINEERKLQGIIIRGALIGALSGDNEFINKDGTMDSAAQPITEVI</sequence>
<dbReference type="Pfam" id="PF00571">
    <property type="entry name" value="CBS"/>
    <property type="match status" value="2"/>
</dbReference>
<dbReference type="PANTHER" id="PTHR43869:SF1">
    <property type="entry name" value="GLYCINE BETAINE_PROLINE BETAINE TRANSPORT SYSTEM ATP-BINDING PROTEIN PROV"/>
    <property type="match status" value="1"/>
</dbReference>
<comment type="subunit">
    <text evidence="8">The complex is probably composed of two ATP-binding proteins, two transmembrane proteins and a solute-binding protein.</text>
</comment>
<evidence type="ECO:0000256" key="3">
    <source>
        <dbReference type="ARBA" id="ARBA00022741"/>
    </source>
</evidence>
<dbReference type="InterPro" id="IPR003593">
    <property type="entry name" value="AAA+_ATPase"/>
</dbReference>
<accession>A0ABU8F732</accession>
<dbReference type="Gene3D" id="3.10.580.10">
    <property type="entry name" value="CBS-domain"/>
    <property type="match status" value="1"/>
</dbReference>
<dbReference type="RefSeq" id="WP_336497378.1">
    <property type="nucleotide sequence ID" value="NZ_JBAWSY010000005.1"/>
</dbReference>
<dbReference type="InterPro" id="IPR017871">
    <property type="entry name" value="ABC_transporter-like_CS"/>
</dbReference>
<evidence type="ECO:0000256" key="2">
    <source>
        <dbReference type="ARBA" id="ARBA00022448"/>
    </source>
</evidence>
<dbReference type="NCBIfam" id="TIGR01186">
    <property type="entry name" value="proV"/>
    <property type="match status" value="1"/>
</dbReference>
<evidence type="ECO:0000256" key="7">
    <source>
        <dbReference type="PROSITE-ProRule" id="PRU00703"/>
    </source>
</evidence>
<evidence type="ECO:0000313" key="12">
    <source>
        <dbReference type="Proteomes" id="UP001364890"/>
    </source>
</evidence>
<dbReference type="SMART" id="SM00116">
    <property type="entry name" value="CBS"/>
    <property type="match status" value="2"/>
</dbReference>
<evidence type="ECO:0000313" key="11">
    <source>
        <dbReference type="EMBL" id="MEI4769826.1"/>
    </source>
</evidence>
<dbReference type="Gene3D" id="3.40.50.300">
    <property type="entry name" value="P-loop containing nucleotide triphosphate hydrolases"/>
    <property type="match status" value="1"/>
</dbReference>
<gene>
    <name evidence="11" type="ORF">WAX74_09240</name>
</gene>
<evidence type="ECO:0000256" key="4">
    <source>
        <dbReference type="ARBA" id="ARBA00022840"/>
    </source>
</evidence>
<keyword evidence="6 7" id="KW-0129">CBS domain</keyword>
<evidence type="ECO:0000259" key="9">
    <source>
        <dbReference type="PROSITE" id="PS50893"/>
    </source>
</evidence>
<organism evidence="11 12">
    <name type="scientific">Psychrobacillus mangrovi</name>
    <dbReference type="NCBI Taxonomy" id="3117745"/>
    <lineage>
        <taxon>Bacteria</taxon>
        <taxon>Bacillati</taxon>
        <taxon>Bacillota</taxon>
        <taxon>Bacilli</taxon>
        <taxon>Bacillales</taxon>
        <taxon>Bacillaceae</taxon>
        <taxon>Psychrobacillus</taxon>
    </lineage>
</organism>
<keyword evidence="4 8" id="KW-0067">ATP-binding</keyword>
<dbReference type="PANTHER" id="PTHR43869">
    <property type="entry name" value="GLYCINE BETAINE/PROLINE BETAINE TRANSPORT SYSTEM ATP-BINDING PROTEIN PROV"/>
    <property type="match status" value="1"/>
</dbReference>
<evidence type="ECO:0000256" key="5">
    <source>
        <dbReference type="ARBA" id="ARBA00022970"/>
    </source>
</evidence>
<keyword evidence="12" id="KW-1185">Reference proteome</keyword>
<dbReference type="Proteomes" id="UP001364890">
    <property type="component" value="Unassembled WGS sequence"/>
</dbReference>
<keyword evidence="2 8" id="KW-0813">Transport</keyword>
<keyword evidence="8" id="KW-0472">Membrane</keyword>
<dbReference type="PROSITE" id="PS00211">
    <property type="entry name" value="ABC_TRANSPORTER_1"/>
    <property type="match status" value="1"/>
</dbReference>
<comment type="catalytic activity">
    <reaction evidence="8">
        <text>a quaternary ammonium(out) + ATP + H2O = a quaternary ammonium(in) + ADP + phosphate + H(+)</text>
        <dbReference type="Rhea" id="RHEA:11036"/>
        <dbReference type="ChEBI" id="CHEBI:15377"/>
        <dbReference type="ChEBI" id="CHEBI:15378"/>
        <dbReference type="ChEBI" id="CHEBI:30616"/>
        <dbReference type="ChEBI" id="CHEBI:35267"/>
        <dbReference type="ChEBI" id="CHEBI:43474"/>
        <dbReference type="ChEBI" id="CHEBI:456216"/>
    </reaction>
</comment>
<reference evidence="11 12" key="1">
    <citation type="submission" date="2024-01" db="EMBL/GenBank/DDBJ databases">
        <title>Seven novel Bacillus-like species.</title>
        <authorList>
            <person name="Liu G."/>
        </authorList>
    </citation>
    <scope>NUCLEOTIDE SEQUENCE [LARGE SCALE GENOMIC DNA]</scope>
    <source>
        <strain evidence="11 12">FJAT-51614</strain>
    </source>
</reference>
<comment type="subcellular location">
    <subcellularLocation>
        <location evidence="8">Cell inner membrane</location>
        <topology evidence="8">Peripheral membrane protein</topology>
    </subcellularLocation>
</comment>
<keyword evidence="5" id="KW-0029">Amino-acid transport</keyword>
<comment type="similarity">
    <text evidence="1 8">Belongs to the ABC transporter superfamily.</text>
</comment>
<evidence type="ECO:0000256" key="6">
    <source>
        <dbReference type="ARBA" id="ARBA00023122"/>
    </source>
</evidence>
<dbReference type="SMART" id="SM00382">
    <property type="entry name" value="AAA"/>
    <property type="match status" value="1"/>
</dbReference>
<dbReference type="InterPro" id="IPR000644">
    <property type="entry name" value="CBS_dom"/>
</dbReference>
<feature type="domain" description="CBS" evidence="10">
    <location>
        <begin position="284"/>
        <end position="340"/>
    </location>
</feature>
<evidence type="ECO:0000256" key="8">
    <source>
        <dbReference type="RuleBase" id="RU369116"/>
    </source>
</evidence>
<dbReference type="PROSITE" id="PS51371">
    <property type="entry name" value="CBS"/>
    <property type="match status" value="1"/>
</dbReference>
<dbReference type="InterPro" id="IPR005892">
    <property type="entry name" value="Gly-betaine_transp_ATP-bd"/>
</dbReference>
<protein>
    <recommendedName>
        <fullName evidence="8">Quaternary amine transport ATP-binding protein</fullName>
        <ecNumber evidence="8">7.6.2.9</ecNumber>
    </recommendedName>
</protein>
<evidence type="ECO:0000256" key="1">
    <source>
        <dbReference type="ARBA" id="ARBA00005417"/>
    </source>
</evidence>
<dbReference type="SUPFAM" id="SSF52540">
    <property type="entry name" value="P-loop containing nucleoside triphosphate hydrolases"/>
    <property type="match status" value="1"/>
</dbReference>
<keyword evidence="8" id="KW-0997">Cell inner membrane</keyword>
<comment type="caution">
    <text evidence="11">The sequence shown here is derived from an EMBL/GenBank/DDBJ whole genome shotgun (WGS) entry which is preliminary data.</text>
</comment>
<dbReference type="GO" id="GO:0005524">
    <property type="term" value="F:ATP binding"/>
    <property type="evidence" value="ECO:0007669"/>
    <property type="project" value="UniProtKB-KW"/>
</dbReference>
<name>A0ABU8F732_9BACI</name>
<evidence type="ECO:0000259" key="10">
    <source>
        <dbReference type="PROSITE" id="PS51371"/>
    </source>
</evidence>
<dbReference type="PROSITE" id="PS50893">
    <property type="entry name" value="ABC_TRANSPORTER_2"/>
    <property type="match status" value="1"/>
</dbReference>
<keyword evidence="8" id="KW-1003">Cell membrane</keyword>
<dbReference type="EMBL" id="JBAWSY010000005">
    <property type="protein sequence ID" value="MEI4769826.1"/>
    <property type="molecule type" value="Genomic_DNA"/>
</dbReference>
<dbReference type="Pfam" id="PF00005">
    <property type="entry name" value="ABC_tran"/>
    <property type="match status" value="1"/>
</dbReference>
<dbReference type="EC" id="7.6.2.9" evidence="8"/>
<dbReference type="InterPro" id="IPR003439">
    <property type="entry name" value="ABC_transporter-like_ATP-bd"/>
</dbReference>
<dbReference type="InterPro" id="IPR051921">
    <property type="entry name" value="ABC_osmolyte_uptake_ATP-bind"/>
</dbReference>
<feature type="domain" description="ABC transporter" evidence="9">
    <location>
        <begin position="34"/>
        <end position="270"/>
    </location>
</feature>
<keyword evidence="3 8" id="KW-0547">Nucleotide-binding</keyword>